<keyword evidence="8" id="KW-0249">Electron transport</keyword>
<evidence type="ECO:0000256" key="13">
    <source>
        <dbReference type="ARBA" id="ARBA00030071"/>
    </source>
</evidence>
<keyword evidence="7 18" id="KW-0812">Transmembrane</keyword>
<dbReference type="GO" id="GO:0019646">
    <property type="term" value="P:aerobic electron transport chain"/>
    <property type="evidence" value="ECO:0007669"/>
    <property type="project" value="TreeGrafter"/>
</dbReference>
<dbReference type="AlphaFoldDB" id="A0A919CMR1"/>
<dbReference type="NCBIfam" id="TIGR02847">
    <property type="entry name" value="CyoD"/>
    <property type="match status" value="1"/>
</dbReference>
<feature type="transmembrane region" description="Helical" evidence="18">
    <location>
        <begin position="91"/>
        <end position="113"/>
    </location>
</feature>
<dbReference type="EMBL" id="BMYM01000003">
    <property type="protein sequence ID" value="GHD38257.1"/>
    <property type="molecule type" value="Genomic_DNA"/>
</dbReference>
<dbReference type="GO" id="GO:0015078">
    <property type="term" value="F:proton transmembrane transporter activity"/>
    <property type="evidence" value="ECO:0007669"/>
    <property type="project" value="TreeGrafter"/>
</dbReference>
<dbReference type="Pfam" id="PF03626">
    <property type="entry name" value="COX4_pro"/>
    <property type="match status" value="1"/>
</dbReference>
<evidence type="ECO:0000313" key="19">
    <source>
        <dbReference type="EMBL" id="GHD38257.1"/>
    </source>
</evidence>
<dbReference type="GO" id="GO:0015990">
    <property type="term" value="P:electron transport coupled proton transport"/>
    <property type="evidence" value="ECO:0007669"/>
    <property type="project" value="InterPro"/>
</dbReference>
<evidence type="ECO:0000256" key="12">
    <source>
        <dbReference type="ARBA" id="ARBA00025694"/>
    </source>
</evidence>
<evidence type="ECO:0000256" key="5">
    <source>
        <dbReference type="ARBA" id="ARBA00022448"/>
    </source>
</evidence>
<evidence type="ECO:0000256" key="18">
    <source>
        <dbReference type="SAM" id="Phobius"/>
    </source>
</evidence>
<evidence type="ECO:0000256" key="8">
    <source>
        <dbReference type="ARBA" id="ARBA00022982"/>
    </source>
</evidence>
<proteinExistence type="inferred from homology"/>
<evidence type="ECO:0000256" key="9">
    <source>
        <dbReference type="ARBA" id="ARBA00022989"/>
    </source>
</evidence>
<keyword evidence="5" id="KW-0813">Transport</keyword>
<protein>
    <recommendedName>
        <fullName evidence="4">Cytochrome bo(3) ubiquinol oxidase subunit 4</fullName>
    </recommendedName>
    <alternativeName>
        <fullName evidence="16">Cytochrome o ubiquinol oxidase subunit 4</fullName>
    </alternativeName>
    <alternativeName>
        <fullName evidence="13">Oxidase bo(3) subunit 4</fullName>
    </alternativeName>
    <alternativeName>
        <fullName evidence="14">Ubiquinol oxidase polypeptide IV</fullName>
    </alternativeName>
    <alternativeName>
        <fullName evidence="15">Ubiquinol oxidase subunit 4</fullName>
    </alternativeName>
</protein>
<dbReference type="RefSeq" id="WP_189478497.1">
    <property type="nucleotide sequence ID" value="NZ_BMYM01000003.1"/>
</dbReference>
<evidence type="ECO:0000256" key="6">
    <source>
        <dbReference type="ARBA" id="ARBA00022475"/>
    </source>
</evidence>
<evidence type="ECO:0000256" key="16">
    <source>
        <dbReference type="ARBA" id="ARBA00032185"/>
    </source>
</evidence>
<evidence type="ECO:0000256" key="2">
    <source>
        <dbReference type="ARBA" id="ARBA00008079"/>
    </source>
</evidence>
<evidence type="ECO:0000256" key="1">
    <source>
        <dbReference type="ARBA" id="ARBA00004651"/>
    </source>
</evidence>
<dbReference type="GO" id="GO:0005886">
    <property type="term" value="C:plasma membrane"/>
    <property type="evidence" value="ECO:0007669"/>
    <property type="project" value="UniProtKB-SubCell"/>
</dbReference>
<evidence type="ECO:0000256" key="11">
    <source>
        <dbReference type="ARBA" id="ARBA00023136"/>
    </source>
</evidence>
<feature type="transmembrane region" description="Helical" evidence="18">
    <location>
        <begin position="56"/>
        <end position="79"/>
    </location>
</feature>
<keyword evidence="20" id="KW-1185">Reference proteome</keyword>
<dbReference type="GO" id="GO:0009486">
    <property type="term" value="F:cytochrome bo3 ubiquinol oxidase activity"/>
    <property type="evidence" value="ECO:0007669"/>
    <property type="project" value="InterPro"/>
</dbReference>
<accession>A0A919CMR1</accession>
<dbReference type="Proteomes" id="UP000644693">
    <property type="component" value="Unassembled WGS sequence"/>
</dbReference>
<feature type="compositionally biased region" description="Polar residues" evidence="17">
    <location>
        <begin position="147"/>
        <end position="157"/>
    </location>
</feature>
<reference evidence="19" key="1">
    <citation type="journal article" date="2014" name="Int. J. Syst. Evol. Microbiol.">
        <title>Complete genome sequence of Corynebacterium casei LMG S-19264T (=DSM 44701T), isolated from a smear-ripened cheese.</title>
        <authorList>
            <consortium name="US DOE Joint Genome Institute (JGI-PGF)"/>
            <person name="Walter F."/>
            <person name="Albersmeier A."/>
            <person name="Kalinowski J."/>
            <person name="Ruckert C."/>
        </authorList>
    </citation>
    <scope>NUCLEOTIDE SEQUENCE</scope>
    <source>
        <strain evidence="19">KCTC 23430</strain>
    </source>
</reference>
<gene>
    <name evidence="19" type="ORF">GCM10007053_28570</name>
</gene>
<keyword evidence="9 18" id="KW-1133">Transmembrane helix</keyword>
<keyword evidence="10" id="KW-0560">Oxidoreductase</keyword>
<sequence>MSGLTQETSNGGGFDTPGQEPSSHGSYKSYITGFLLSVILTVIPFWVVMSDTPMHLGAALTIIFVLGTGQILVHIYYFLHVDLRAEQGWQAMSLIFTGIILFVVLAGSIWVMYHLHTNMMPPHFINDAESVSARENARVAAPDGETTPETVGHSSHE</sequence>
<dbReference type="InterPro" id="IPR050968">
    <property type="entry name" value="Cytochrome_c_oxidase_bac_sub4"/>
</dbReference>
<evidence type="ECO:0000256" key="17">
    <source>
        <dbReference type="SAM" id="MobiDB-lite"/>
    </source>
</evidence>
<feature type="region of interest" description="Disordered" evidence="17">
    <location>
        <begin position="1"/>
        <end position="23"/>
    </location>
</feature>
<dbReference type="InterPro" id="IPR005171">
    <property type="entry name" value="Cyt_c_oxidase_su4_prok"/>
</dbReference>
<comment type="caution">
    <text evidence="19">The sequence shown here is derived from an EMBL/GenBank/DDBJ whole genome shotgun (WGS) entry which is preliminary data.</text>
</comment>
<dbReference type="InterPro" id="IPR014210">
    <property type="entry name" value="Cyt_o_ubiqinol_oxidase_su4"/>
</dbReference>
<reference evidence="19" key="2">
    <citation type="submission" date="2020-09" db="EMBL/GenBank/DDBJ databases">
        <authorList>
            <person name="Sun Q."/>
            <person name="Kim S."/>
        </authorList>
    </citation>
    <scope>NUCLEOTIDE SEQUENCE</scope>
    <source>
        <strain evidence="19">KCTC 23430</strain>
    </source>
</reference>
<name>A0A919CMR1_9GAMM</name>
<evidence type="ECO:0000256" key="15">
    <source>
        <dbReference type="ARBA" id="ARBA00031887"/>
    </source>
</evidence>
<feature type="region of interest" description="Disordered" evidence="17">
    <location>
        <begin position="136"/>
        <end position="157"/>
    </location>
</feature>
<evidence type="ECO:0000256" key="3">
    <source>
        <dbReference type="ARBA" id="ARBA00011700"/>
    </source>
</evidence>
<keyword evidence="11 18" id="KW-0472">Membrane</keyword>
<dbReference type="PANTHER" id="PTHR36835:SF1">
    <property type="entry name" value="CYTOCHROME BO(3) UBIQUINOL OXIDASE SUBUNIT 4"/>
    <property type="match status" value="1"/>
</dbReference>
<evidence type="ECO:0000256" key="7">
    <source>
        <dbReference type="ARBA" id="ARBA00022692"/>
    </source>
</evidence>
<comment type="subcellular location">
    <subcellularLocation>
        <location evidence="1">Cell membrane</location>
        <topology evidence="1">Multi-pass membrane protein</topology>
    </subcellularLocation>
</comment>
<feature type="transmembrane region" description="Helical" evidence="18">
    <location>
        <begin position="30"/>
        <end position="49"/>
    </location>
</feature>
<comment type="similarity">
    <text evidence="2">Belongs to the cytochrome c oxidase bacterial subunit 4 family.</text>
</comment>
<dbReference type="PANTHER" id="PTHR36835">
    <property type="entry name" value="CYTOCHROME BO(3) UBIQUINOL OXIDASE SUBUNIT 4"/>
    <property type="match status" value="1"/>
</dbReference>
<comment type="function">
    <text evidence="12">Cytochrome bo(3) ubiquinol terminal oxidase is the component of the aerobic respiratory chain of E.coli that predominates when cells are grown at high aeration. Has proton pump activity across the membrane in addition to electron transfer, pumping 2 protons/electron.</text>
</comment>
<evidence type="ECO:0000256" key="14">
    <source>
        <dbReference type="ARBA" id="ARBA00030211"/>
    </source>
</evidence>
<evidence type="ECO:0000256" key="4">
    <source>
        <dbReference type="ARBA" id="ARBA00014689"/>
    </source>
</evidence>
<comment type="subunit">
    <text evidence="3">Heterooctamer of two A chains, two B chains, two C chains and two D chains.</text>
</comment>
<evidence type="ECO:0000313" key="20">
    <source>
        <dbReference type="Proteomes" id="UP000644693"/>
    </source>
</evidence>
<evidence type="ECO:0000256" key="10">
    <source>
        <dbReference type="ARBA" id="ARBA00023002"/>
    </source>
</evidence>
<organism evidence="19 20">
    <name type="scientific">Parahalioglobus pacificus</name>
    <dbReference type="NCBI Taxonomy" id="930806"/>
    <lineage>
        <taxon>Bacteria</taxon>
        <taxon>Pseudomonadati</taxon>
        <taxon>Pseudomonadota</taxon>
        <taxon>Gammaproteobacteria</taxon>
        <taxon>Cellvibrionales</taxon>
        <taxon>Halieaceae</taxon>
        <taxon>Parahalioglobus</taxon>
    </lineage>
</organism>
<keyword evidence="6" id="KW-1003">Cell membrane</keyword>
<dbReference type="GO" id="GO:0009319">
    <property type="term" value="C:cytochrome o ubiquinol oxidase complex"/>
    <property type="evidence" value="ECO:0007669"/>
    <property type="project" value="TreeGrafter"/>
</dbReference>